<feature type="transmembrane region" description="Helical" evidence="1">
    <location>
        <begin position="33"/>
        <end position="53"/>
    </location>
</feature>
<keyword evidence="3" id="KW-1185">Reference proteome</keyword>
<reference evidence="2" key="1">
    <citation type="submission" date="2015-06" db="EMBL/GenBank/DDBJ databases">
        <authorList>
            <person name="Liu B."/>
            <person name="Wang J."/>
            <person name="Zhu Y."/>
            <person name="Liu G."/>
            <person name="Chen Q."/>
            <person name="Zheng C."/>
            <person name="Che J."/>
            <person name="Ge C."/>
            <person name="Shi H."/>
            <person name="Pan Z."/>
            <person name="Liu X."/>
        </authorList>
    </citation>
    <scope>NUCLEOTIDE SEQUENCE [LARGE SCALE GENOMIC DNA]</scope>
    <source>
        <strain evidence="2">DSM 16346</strain>
    </source>
</reference>
<evidence type="ECO:0000256" key="1">
    <source>
        <dbReference type="SAM" id="Phobius"/>
    </source>
</evidence>
<keyword evidence="1" id="KW-0812">Transmembrane</keyword>
<dbReference type="STRING" id="157733.AB986_00965"/>
<evidence type="ECO:0000313" key="3">
    <source>
        <dbReference type="Proteomes" id="UP000035996"/>
    </source>
</evidence>
<comment type="caution">
    <text evidence="2">The sequence shown here is derived from an EMBL/GenBank/DDBJ whole genome shotgun (WGS) entry which is preliminary data.</text>
</comment>
<dbReference type="EMBL" id="LELK01000001">
    <property type="protein sequence ID" value="KMM37937.1"/>
    <property type="molecule type" value="Genomic_DNA"/>
</dbReference>
<keyword evidence="1" id="KW-1133">Transmembrane helix</keyword>
<name>A0A0J6FUB1_9BACL</name>
<proteinExistence type="predicted"/>
<organism evidence="2 3">
    <name type="scientific">Guptibacillus hwajinpoensis</name>
    <dbReference type="NCBI Taxonomy" id="208199"/>
    <lineage>
        <taxon>Bacteria</taxon>
        <taxon>Bacillati</taxon>
        <taxon>Bacillota</taxon>
        <taxon>Bacilli</taxon>
        <taxon>Bacillales</taxon>
        <taxon>Guptibacillaceae</taxon>
        <taxon>Guptibacillus</taxon>
    </lineage>
</organism>
<dbReference type="AlphaFoldDB" id="A0A0J6FUB1"/>
<evidence type="ECO:0000313" key="2">
    <source>
        <dbReference type="EMBL" id="KMM37937.1"/>
    </source>
</evidence>
<accession>A0A0J6FUB1</accession>
<keyword evidence="1" id="KW-0472">Membrane</keyword>
<protein>
    <submittedName>
        <fullName evidence="2">Uncharacterized protein</fullName>
    </submittedName>
</protein>
<feature type="transmembrane region" description="Helical" evidence="1">
    <location>
        <begin position="5"/>
        <end position="27"/>
    </location>
</feature>
<dbReference type="Proteomes" id="UP000035996">
    <property type="component" value="Unassembled WGS sequence"/>
</dbReference>
<sequence length="60" mass="7044">MVIRFIRVISVFFVLYFVSAWVLHIIVENAPDALPLFFVGLLVLLVIVVGFLINHYRRRQ</sequence>
<gene>
    <name evidence="2" type="ORF">AB986_00965</name>
</gene>